<protein>
    <submittedName>
        <fullName evidence="1">Uncharacterized protein</fullName>
    </submittedName>
</protein>
<evidence type="ECO:0000313" key="1">
    <source>
        <dbReference type="EnsemblMetazoa" id="AMEM009651-PA"/>
    </source>
</evidence>
<dbReference type="VEuPathDB" id="VectorBase:AMEM009651"/>
<dbReference type="VEuPathDB" id="VectorBase:AMEM21_009387"/>
<dbReference type="AlphaFoldDB" id="A0A182V6G3"/>
<dbReference type="EnsemblMetazoa" id="AMEM009651-RA">
    <property type="protein sequence ID" value="AMEM009651-PA"/>
    <property type="gene ID" value="AMEM009651"/>
</dbReference>
<dbReference type="Proteomes" id="UP000075903">
    <property type="component" value="Unassembled WGS sequence"/>
</dbReference>
<name>A0A182V6G3_ANOME</name>
<accession>A0A182V6G3</accession>
<evidence type="ECO:0000313" key="2">
    <source>
        <dbReference type="Proteomes" id="UP000075903"/>
    </source>
</evidence>
<proteinExistence type="predicted"/>
<sequence>MFEWVGEVTKFIKTGTADKNDYPLYFDKVFYEVDIDENVEINHNFLNVTAKTYNEDPSFPLHASKLPLLLRVLTAVFALNPLTFPHFSKDWLASLKRSTGKLSPAEVFSLLALMDSRDPYRPLSPLPEYIPDDQTNDVLAYAPNGMYPDVALPLALEQLLGARGGGGAGGDGYAYDDAGEWMNGWTEPSVDYMGIPIADLDALGALNDGKTVGSINAYMPQKRFMVSKKKRSVMQAPSPAAVVGCKPGDASCGAQSHQQGGIIQAAA</sequence>
<dbReference type="STRING" id="30066.A0A182V6G3"/>
<keyword evidence="2" id="KW-1185">Reference proteome</keyword>
<organism evidence="1 2">
    <name type="scientific">Anopheles merus</name>
    <name type="common">Mosquito</name>
    <dbReference type="NCBI Taxonomy" id="30066"/>
    <lineage>
        <taxon>Eukaryota</taxon>
        <taxon>Metazoa</taxon>
        <taxon>Ecdysozoa</taxon>
        <taxon>Arthropoda</taxon>
        <taxon>Hexapoda</taxon>
        <taxon>Insecta</taxon>
        <taxon>Pterygota</taxon>
        <taxon>Neoptera</taxon>
        <taxon>Endopterygota</taxon>
        <taxon>Diptera</taxon>
        <taxon>Nematocera</taxon>
        <taxon>Culicoidea</taxon>
        <taxon>Culicidae</taxon>
        <taxon>Anophelinae</taxon>
        <taxon>Anopheles</taxon>
    </lineage>
</organism>
<dbReference type="VEuPathDB" id="VectorBase:AMEM21_009716"/>
<reference evidence="1" key="1">
    <citation type="submission" date="2020-05" db="UniProtKB">
        <authorList>
            <consortium name="EnsemblMetazoa"/>
        </authorList>
    </citation>
    <scope>IDENTIFICATION</scope>
    <source>
        <strain evidence="1">MAF</strain>
    </source>
</reference>